<dbReference type="Pfam" id="PF13412">
    <property type="entry name" value="HTH_24"/>
    <property type="match status" value="1"/>
</dbReference>
<accession>X1PBJ8</accession>
<gene>
    <name evidence="1" type="ORF">S06H3_36113</name>
</gene>
<evidence type="ECO:0008006" key="2">
    <source>
        <dbReference type="Google" id="ProtNLM"/>
    </source>
</evidence>
<protein>
    <recommendedName>
        <fullName evidence="2">Resolvase HTH domain-containing protein</fullName>
    </recommendedName>
</protein>
<organism evidence="1">
    <name type="scientific">marine sediment metagenome</name>
    <dbReference type="NCBI Taxonomy" id="412755"/>
    <lineage>
        <taxon>unclassified sequences</taxon>
        <taxon>metagenomes</taxon>
        <taxon>ecological metagenomes</taxon>
    </lineage>
</organism>
<dbReference type="EMBL" id="BARV01021849">
    <property type="protein sequence ID" value="GAI28294.1"/>
    <property type="molecule type" value="Genomic_DNA"/>
</dbReference>
<evidence type="ECO:0000313" key="1">
    <source>
        <dbReference type="EMBL" id="GAI28294.1"/>
    </source>
</evidence>
<proteinExistence type="predicted"/>
<dbReference type="InterPro" id="IPR036388">
    <property type="entry name" value="WH-like_DNA-bd_sf"/>
</dbReference>
<reference evidence="1" key="1">
    <citation type="journal article" date="2014" name="Front. Microbiol.">
        <title>High frequency of phylogenetically diverse reductive dehalogenase-homologous genes in deep subseafloor sedimentary metagenomes.</title>
        <authorList>
            <person name="Kawai M."/>
            <person name="Futagami T."/>
            <person name="Toyoda A."/>
            <person name="Takaki Y."/>
            <person name="Nishi S."/>
            <person name="Hori S."/>
            <person name="Arai W."/>
            <person name="Tsubouchi T."/>
            <person name="Morono Y."/>
            <person name="Uchiyama I."/>
            <person name="Ito T."/>
            <person name="Fujiyama A."/>
            <person name="Inagaki F."/>
            <person name="Takami H."/>
        </authorList>
    </citation>
    <scope>NUCLEOTIDE SEQUENCE</scope>
    <source>
        <strain evidence="1">Expedition CK06-06</strain>
    </source>
</reference>
<dbReference type="AlphaFoldDB" id="X1PBJ8"/>
<comment type="caution">
    <text evidence="1">The sequence shown here is derived from an EMBL/GenBank/DDBJ whole genome shotgun (WGS) entry which is preliminary data.</text>
</comment>
<dbReference type="Gene3D" id="1.10.10.10">
    <property type="entry name" value="Winged helix-like DNA-binding domain superfamily/Winged helix DNA-binding domain"/>
    <property type="match status" value="1"/>
</dbReference>
<feature type="non-terminal residue" evidence="1">
    <location>
        <position position="1"/>
    </location>
</feature>
<sequence length="81" mass="9637">IMEELSKQARQAKNAYQRNWRKNNPDKLKKYIRDYWERKAKTFLQDEVNRLSEAGHSQREIAESLDISASKVNRILNDDVS</sequence>
<name>X1PBJ8_9ZZZZ</name>